<name>A0A4R2BJG5_9BACI</name>
<dbReference type="Proteomes" id="UP000295689">
    <property type="component" value="Unassembled WGS sequence"/>
</dbReference>
<dbReference type="InterPro" id="IPR010499">
    <property type="entry name" value="AraC_E-bd"/>
</dbReference>
<dbReference type="AlphaFoldDB" id="A0A4R2BJG5"/>
<evidence type="ECO:0000259" key="1">
    <source>
        <dbReference type="SMART" id="SM00871"/>
    </source>
</evidence>
<sequence length="163" mass="18469">MQMLQVQILEKEEIRLVGFSVKDSLNNIVKSNIVGILREELVNRKNEIPGKKGADLYLIQLYPECMWTPDVPYTHIVGIEVSEHSDIPSGMIKHCVPSGSYAEFIHKGPESSIGSTYDLINEWLEKNGHGGLRPFDIELWRNIDTLENDDSTIDMYVPIKASI</sequence>
<dbReference type="InterPro" id="IPR029441">
    <property type="entry name" value="Cass2"/>
</dbReference>
<organism evidence="2 3">
    <name type="scientific">Mesobacillus foraminis</name>
    <dbReference type="NCBI Taxonomy" id="279826"/>
    <lineage>
        <taxon>Bacteria</taxon>
        <taxon>Bacillati</taxon>
        <taxon>Bacillota</taxon>
        <taxon>Bacilli</taxon>
        <taxon>Bacillales</taxon>
        <taxon>Bacillaceae</taxon>
        <taxon>Mesobacillus</taxon>
    </lineage>
</organism>
<dbReference type="EMBL" id="SLVV01000004">
    <property type="protein sequence ID" value="TCN26219.1"/>
    <property type="molecule type" value="Genomic_DNA"/>
</dbReference>
<dbReference type="SMART" id="SM00871">
    <property type="entry name" value="AraC_E_bind"/>
    <property type="match status" value="1"/>
</dbReference>
<dbReference type="InterPro" id="IPR053182">
    <property type="entry name" value="YobU-like_regulator"/>
</dbReference>
<protein>
    <submittedName>
        <fullName evidence="2">Putative transcriptional regulator YdeE</fullName>
    </submittedName>
</protein>
<feature type="domain" description="AraC effector-binding" evidence="1">
    <location>
        <begin position="4"/>
        <end position="160"/>
    </location>
</feature>
<dbReference type="Gene3D" id="3.20.80.10">
    <property type="entry name" value="Regulatory factor, effector binding domain"/>
    <property type="match status" value="1"/>
</dbReference>
<dbReference type="PANTHER" id="PTHR36444">
    <property type="entry name" value="TRANSCRIPTIONAL REGULATOR PROTEIN YOBU-RELATED"/>
    <property type="match status" value="1"/>
</dbReference>
<dbReference type="InterPro" id="IPR011256">
    <property type="entry name" value="Reg_factor_effector_dom_sf"/>
</dbReference>
<dbReference type="PANTHER" id="PTHR36444:SF2">
    <property type="entry name" value="TRANSCRIPTIONAL REGULATOR PROTEIN YOBU-RELATED"/>
    <property type="match status" value="1"/>
</dbReference>
<dbReference type="RefSeq" id="WP_158287049.1">
    <property type="nucleotide sequence ID" value="NZ_JABUHM010000015.1"/>
</dbReference>
<accession>A0A4R2BJG5</accession>
<gene>
    <name evidence="2" type="ORF">EV146_104329</name>
</gene>
<dbReference type="Pfam" id="PF14526">
    <property type="entry name" value="Cass2"/>
    <property type="match status" value="1"/>
</dbReference>
<dbReference type="SUPFAM" id="SSF55136">
    <property type="entry name" value="Probable bacterial effector-binding domain"/>
    <property type="match status" value="1"/>
</dbReference>
<reference evidence="2 3" key="1">
    <citation type="journal article" date="2015" name="Stand. Genomic Sci.">
        <title>Genomic Encyclopedia of Bacterial and Archaeal Type Strains, Phase III: the genomes of soil and plant-associated and newly described type strains.</title>
        <authorList>
            <person name="Whitman W.B."/>
            <person name="Woyke T."/>
            <person name="Klenk H.P."/>
            <person name="Zhou Y."/>
            <person name="Lilburn T.G."/>
            <person name="Beck B.J."/>
            <person name="De Vos P."/>
            <person name="Vandamme P."/>
            <person name="Eisen J.A."/>
            <person name="Garrity G."/>
            <person name="Hugenholtz P."/>
            <person name="Kyrpides N.C."/>
        </authorList>
    </citation>
    <scope>NUCLEOTIDE SEQUENCE [LARGE SCALE GENOMIC DNA]</scope>
    <source>
        <strain evidence="2 3">CV53</strain>
    </source>
</reference>
<evidence type="ECO:0000313" key="3">
    <source>
        <dbReference type="Proteomes" id="UP000295689"/>
    </source>
</evidence>
<proteinExistence type="predicted"/>
<keyword evidence="3" id="KW-1185">Reference proteome</keyword>
<evidence type="ECO:0000313" key="2">
    <source>
        <dbReference type="EMBL" id="TCN26219.1"/>
    </source>
</evidence>
<comment type="caution">
    <text evidence="2">The sequence shown here is derived from an EMBL/GenBank/DDBJ whole genome shotgun (WGS) entry which is preliminary data.</text>
</comment>